<dbReference type="CDD" id="cd00009">
    <property type="entry name" value="AAA"/>
    <property type="match status" value="1"/>
</dbReference>
<dbReference type="Pfam" id="PF25601">
    <property type="entry name" value="AAA_lid_14"/>
    <property type="match status" value="1"/>
</dbReference>
<dbReference type="KEGG" id="psl:Psta_1091"/>
<dbReference type="InterPro" id="IPR002197">
    <property type="entry name" value="HTH_Fis"/>
</dbReference>
<feature type="domain" description="Sigma-54 factor interaction" evidence="5">
    <location>
        <begin position="145"/>
        <end position="374"/>
    </location>
</feature>
<keyword evidence="3" id="KW-0805">Transcription regulation</keyword>
<dbReference type="STRING" id="530564.Psta_1091"/>
<name>D2R8F7_PIRSD</name>
<evidence type="ECO:0000256" key="1">
    <source>
        <dbReference type="ARBA" id="ARBA00022741"/>
    </source>
</evidence>
<dbReference type="Pfam" id="PF00158">
    <property type="entry name" value="Sigma54_activat"/>
    <property type="match status" value="1"/>
</dbReference>
<dbReference type="SUPFAM" id="SSF46689">
    <property type="entry name" value="Homeodomain-like"/>
    <property type="match status" value="1"/>
</dbReference>
<evidence type="ECO:0000256" key="3">
    <source>
        <dbReference type="ARBA" id="ARBA00023015"/>
    </source>
</evidence>
<evidence type="ECO:0000313" key="6">
    <source>
        <dbReference type="EMBL" id="ADB15774.1"/>
    </source>
</evidence>
<dbReference type="InterPro" id="IPR002078">
    <property type="entry name" value="Sigma_54_int"/>
</dbReference>
<dbReference type="InterPro" id="IPR009057">
    <property type="entry name" value="Homeodomain-like_sf"/>
</dbReference>
<dbReference type="PROSITE" id="PS50045">
    <property type="entry name" value="SIGMA54_INTERACT_4"/>
    <property type="match status" value="1"/>
</dbReference>
<dbReference type="AlphaFoldDB" id="D2R8F7"/>
<keyword evidence="4" id="KW-0804">Transcription</keyword>
<reference evidence="6 7" key="1">
    <citation type="journal article" date="2009" name="Stand. Genomic Sci.">
        <title>Complete genome sequence of Pirellula staleyi type strain (ATCC 27377).</title>
        <authorList>
            <person name="Clum A."/>
            <person name="Tindall B.J."/>
            <person name="Sikorski J."/>
            <person name="Ivanova N."/>
            <person name="Mavrommatis K."/>
            <person name="Lucas S."/>
            <person name="Glavina del Rio T."/>
            <person name="Nolan M."/>
            <person name="Chen F."/>
            <person name="Tice H."/>
            <person name="Pitluck S."/>
            <person name="Cheng J.F."/>
            <person name="Chertkov O."/>
            <person name="Brettin T."/>
            <person name="Han C."/>
            <person name="Detter J.C."/>
            <person name="Kuske C."/>
            <person name="Bruce D."/>
            <person name="Goodwin L."/>
            <person name="Ovchinikova G."/>
            <person name="Pati A."/>
            <person name="Mikhailova N."/>
            <person name="Chen A."/>
            <person name="Palaniappan K."/>
            <person name="Land M."/>
            <person name="Hauser L."/>
            <person name="Chang Y.J."/>
            <person name="Jeffries C.D."/>
            <person name="Chain P."/>
            <person name="Rohde M."/>
            <person name="Goker M."/>
            <person name="Bristow J."/>
            <person name="Eisen J.A."/>
            <person name="Markowitz V."/>
            <person name="Hugenholtz P."/>
            <person name="Kyrpides N.C."/>
            <person name="Klenk H.P."/>
            <person name="Lapidus A."/>
        </authorList>
    </citation>
    <scope>NUCLEOTIDE SEQUENCE [LARGE SCALE GENOMIC DNA]</scope>
    <source>
        <strain evidence="7">ATCC 27377 / DSM 6068 / ICPB 4128</strain>
    </source>
</reference>
<dbReference type="InterPro" id="IPR027417">
    <property type="entry name" value="P-loop_NTPase"/>
</dbReference>
<dbReference type="PRINTS" id="PR01590">
    <property type="entry name" value="HTHFIS"/>
</dbReference>
<keyword evidence="1" id="KW-0547">Nucleotide-binding</keyword>
<dbReference type="InterPro" id="IPR025662">
    <property type="entry name" value="Sigma_54_int_dom_ATP-bd_1"/>
</dbReference>
<dbReference type="PROSITE" id="PS00675">
    <property type="entry name" value="SIGMA54_INTERACT_1"/>
    <property type="match status" value="1"/>
</dbReference>
<organism evidence="6 7">
    <name type="scientific">Pirellula staleyi (strain ATCC 27377 / DSM 6068 / ICPB 4128)</name>
    <name type="common">Pirella staleyi</name>
    <dbReference type="NCBI Taxonomy" id="530564"/>
    <lineage>
        <taxon>Bacteria</taxon>
        <taxon>Pseudomonadati</taxon>
        <taxon>Planctomycetota</taxon>
        <taxon>Planctomycetia</taxon>
        <taxon>Pirellulales</taxon>
        <taxon>Pirellulaceae</taxon>
        <taxon>Pirellula</taxon>
    </lineage>
</organism>
<dbReference type="InterPro" id="IPR058031">
    <property type="entry name" value="AAA_lid_NorR"/>
</dbReference>
<sequence>MSNSILVFTRDQNLLFELGTQLEGKQLIVPCDALESLPELLKTQTISAVLVHLDRTTLNGYSPARFIAELDEAIDNAPLYGLVDQDCPPRLRKLADKTIDDVLEFPLDFGRLRRLLSDRQDLEGELAGFWSEMPHKELHGRSRSLVTFTPEMFDTMDEIKVAARHNVTVLLIGETGSGKTFLARLIHELSDRREERFCTVACGALPPDLIESELFGYVKGAFTGADRDREGKFAAAGRGTLLLDEIDVLPLEQQAKLLRVIETGEYEPVGSNETQYSQARLVVASNYNLEELVRSGNFRTDLYYRLNILNFRLLPLRERPWDIEYLARKFALEHSRTHNIPLRLIEPAFLETLRAYHWPGNVREMENVVRRAVLYCHRGMLTVGDLPSSIRVAAANQSHNENEPNQPTMHNMTLHDDRQLQPGMLPAGMGARIRVGSPNTMARSSMPSSSHGHASSMTHTHPMATATETGIANPPPAAAPALRMQTNSLEARVDVLERRIIEDSLQRNNFRRKETAAELGISRVTLYNKMKKFGLL</sequence>
<accession>D2R8F7</accession>
<dbReference type="GO" id="GO:0043565">
    <property type="term" value="F:sequence-specific DNA binding"/>
    <property type="evidence" value="ECO:0007669"/>
    <property type="project" value="InterPro"/>
</dbReference>
<dbReference type="eggNOG" id="COG2204">
    <property type="taxonomic scope" value="Bacteria"/>
</dbReference>
<dbReference type="PANTHER" id="PTHR32071">
    <property type="entry name" value="TRANSCRIPTIONAL REGULATORY PROTEIN"/>
    <property type="match status" value="1"/>
</dbReference>
<dbReference type="GO" id="GO:0006355">
    <property type="term" value="P:regulation of DNA-templated transcription"/>
    <property type="evidence" value="ECO:0007669"/>
    <property type="project" value="InterPro"/>
</dbReference>
<protein>
    <submittedName>
        <fullName evidence="6">Sigma54 specific transcriptional regulator, Fis family</fullName>
    </submittedName>
</protein>
<dbReference type="Pfam" id="PF02954">
    <property type="entry name" value="HTH_8"/>
    <property type="match status" value="1"/>
</dbReference>
<dbReference type="Gene3D" id="1.10.8.60">
    <property type="match status" value="1"/>
</dbReference>
<keyword evidence="2" id="KW-0067">ATP-binding</keyword>
<evidence type="ECO:0000256" key="4">
    <source>
        <dbReference type="ARBA" id="ARBA00023163"/>
    </source>
</evidence>
<keyword evidence="7" id="KW-1185">Reference proteome</keyword>
<evidence type="ECO:0000256" key="2">
    <source>
        <dbReference type="ARBA" id="ARBA00022840"/>
    </source>
</evidence>
<dbReference type="Gene3D" id="1.10.10.60">
    <property type="entry name" value="Homeodomain-like"/>
    <property type="match status" value="1"/>
</dbReference>
<dbReference type="Gene3D" id="3.40.50.300">
    <property type="entry name" value="P-loop containing nucleotide triphosphate hydrolases"/>
    <property type="match status" value="1"/>
</dbReference>
<evidence type="ECO:0000259" key="5">
    <source>
        <dbReference type="PROSITE" id="PS50045"/>
    </source>
</evidence>
<evidence type="ECO:0000313" key="7">
    <source>
        <dbReference type="Proteomes" id="UP000001887"/>
    </source>
</evidence>
<gene>
    <name evidence="6" type="ordered locus">Psta_1091</name>
</gene>
<dbReference type="SUPFAM" id="SSF52540">
    <property type="entry name" value="P-loop containing nucleoside triphosphate hydrolases"/>
    <property type="match status" value="1"/>
</dbReference>
<dbReference type="InterPro" id="IPR003593">
    <property type="entry name" value="AAA+_ATPase"/>
</dbReference>
<dbReference type="Proteomes" id="UP000001887">
    <property type="component" value="Chromosome"/>
</dbReference>
<dbReference type="FunFam" id="3.40.50.300:FF:000006">
    <property type="entry name" value="DNA-binding transcriptional regulator NtrC"/>
    <property type="match status" value="1"/>
</dbReference>
<dbReference type="EMBL" id="CP001848">
    <property type="protein sequence ID" value="ADB15774.1"/>
    <property type="molecule type" value="Genomic_DNA"/>
</dbReference>
<dbReference type="GO" id="GO:0005524">
    <property type="term" value="F:ATP binding"/>
    <property type="evidence" value="ECO:0007669"/>
    <property type="project" value="UniProtKB-KW"/>
</dbReference>
<dbReference type="OrthoDB" id="9807827at2"/>
<proteinExistence type="predicted"/>
<dbReference type="HOGENOM" id="CLU_000445_0_6_0"/>
<dbReference type="SMART" id="SM00382">
    <property type="entry name" value="AAA"/>
    <property type="match status" value="1"/>
</dbReference>